<accession>A0A4R0XH62</accession>
<dbReference type="EMBL" id="MWML01000004">
    <property type="protein sequence ID" value="TCG09893.1"/>
    <property type="molecule type" value="Genomic_DNA"/>
</dbReference>
<name>A0A4R0XH62_9BURK</name>
<sequence length="183" mass="19426">MRKAAVRHGDPTTTRGFVMAYSSTIRDDGKKVALSGDEATCGNCKGMYKIFGTGKGMSEKGRDVVVEGDLVLCPCQKNRVMVGSNPGVFLTITENSVPASNAASAAQSGAASGTSVATYDEQVRAAAPRVELDGYPYFIETADGRTHAGRIDASGYLPRMYTDSSDDYMVYWGDQALAIQNGL</sequence>
<protein>
    <recommendedName>
        <fullName evidence="3">PAAR domain-containing protein</fullName>
    </recommendedName>
</protein>
<evidence type="ECO:0000313" key="2">
    <source>
        <dbReference type="Proteomes" id="UP000294200"/>
    </source>
</evidence>
<dbReference type="AlphaFoldDB" id="A0A4R0XH62"/>
<organism evidence="1 2">
    <name type="scientific">Paraburkholderia steynii</name>
    <dbReference type="NCBI Taxonomy" id="1245441"/>
    <lineage>
        <taxon>Bacteria</taxon>
        <taxon>Pseudomonadati</taxon>
        <taxon>Pseudomonadota</taxon>
        <taxon>Betaproteobacteria</taxon>
        <taxon>Burkholderiales</taxon>
        <taxon>Burkholderiaceae</taxon>
        <taxon>Paraburkholderia</taxon>
    </lineage>
</organism>
<dbReference type="Proteomes" id="UP000294200">
    <property type="component" value="Unassembled WGS sequence"/>
</dbReference>
<comment type="caution">
    <text evidence="1">The sequence shown here is derived from an EMBL/GenBank/DDBJ whole genome shotgun (WGS) entry which is preliminary data.</text>
</comment>
<keyword evidence="2" id="KW-1185">Reference proteome</keyword>
<dbReference type="Pfam" id="PF05488">
    <property type="entry name" value="PAAR_motif"/>
    <property type="match status" value="1"/>
</dbReference>
<gene>
    <name evidence="1" type="ORF">BZM27_01965</name>
</gene>
<dbReference type="CDD" id="cd14744">
    <property type="entry name" value="PAAR_CT_2"/>
    <property type="match status" value="1"/>
</dbReference>
<dbReference type="InterPro" id="IPR008727">
    <property type="entry name" value="PAAR_motif"/>
</dbReference>
<proteinExistence type="predicted"/>
<evidence type="ECO:0008006" key="3">
    <source>
        <dbReference type="Google" id="ProtNLM"/>
    </source>
</evidence>
<reference evidence="1 2" key="1">
    <citation type="submission" date="2017-02" db="EMBL/GenBank/DDBJ databases">
        <title>Paraburkholderia sophoroidis sp. nov. and Paraburkholderia steynii sp. nov. rhizobial symbionts of the fynbos legume Hypocalyptus sophoroides.</title>
        <authorList>
            <person name="Steenkamp E.T."/>
            <person name="Beukes C.W."/>
            <person name="Van Zyl E."/>
            <person name="Avontuur J."/>
            <person name="Chan W.Y."/>
            <person name="Hassen A."/>
            <person name="Palmer M."/>
            <person name="Mthombeni L."/>
            <person name="Phalane F."/>
            <person name="Sereme K."/>
            <person name="Venter S.N."/>
        </authorList>
    </citation>
    <scope>NUCLEOTIDE SEQUENCE [LARGE SCALE GENOMIC DNA]</scope>
    <source>
        <strain evidence="1 2">HC1.1ba</strain>
    </source>
</reference>
<evidence type="ECO:0000313" key="1">
    <source>
        <dbReference type="EMBL" id="TCG09893.1"/>
    </source>
</evidence>